<evidence type="ECO:0000256" key="8">
    <source>
        <dbReference type="SAM" id="MobiDB-lite"/>
    </source>
</evidence>
<evidence type="ECO:0000256" key="6">
    <source>
        <dbReference type="ARBA" id="ARBA00022989"/>
    </source>
</evidence>
<dbReference type="GO" id="GO:0033619">
    <property type="term" value="P:membrane protein proteolysis"/>
    <property type="evidence" value="ECO:0007669"/>
    <property type="project" value="TreeGrafter"/>
</dbReference>
<dbReference type="PANTHER" id="PTHR12174:SF23">
    <property type="entry name" value="MINOR HISTOCOMPATIBILITY ANTIGEN H13"/>
    <property type="match status" value="1"/>
</dbReference>
<feature type="transmembrane region" description="Helical" evidence="9">
    <location>
        <begin position="12"/>
        <end position="36"/>
    </location>
</feature>
<dbReference type="GO" id="GO:0098553">
    <property type="term" value="C:lumenal side of endoplasmic reticulum membrane"/>
    <property type="evidence" value="ECO:0007669"/>
    <property type="project" value="TreeGrafter"/>
</dbReference>
<dbReference type="GO" id="GO:0098554">
    <property type="term" value="C:cytoplasmic side of endoplasmic reticulum membrane"/>
    <property type="evidence" value="ECO:0007669"/>
    <property type="project" value="TreeGrafter"/>
</dbReference>
<evidence type="ECO:0000256" key="3">
    <source>
        <dbReference type="ARBA" id="ARBA00022692"/>
    </source>
</evidence>
<dbReference type="Pfam" id="PF04258">
    <property type="entry name" value="Peptidase_A22B"/>
    <property type="match status" value="1"/>
</dbReference>
<feature type="compositionally biased region" description="Acidic residues" evidence="8">
    <location>
        <begin position="51"/>
        <end position="62"/>
    </location>
</feature>
<dbReference type="InterPro" id="IPR007369">
    <property type="entry name" value="Peptidase_A22B_SPP"/>
</dbReference>
<dbReference type="EMBL" id="CBTN010000203">
    <property type="protein sequence ID" value="CDH61557.1"/>
    <property type="molecule type" value="Genomic_DNA"/>
</dbReference>
<dbReference type="Proteomes" id="UP000027586">
    <property type="component" value="Unassembled WGS sequence"/>
</dbReference>
<protein>
    <submittedName>
        <fullName evidence="10">Signal peptide peptidase</fullName>
    </submittedName>
</protein>
<keyword evidence="3 9" id="KW-0812">Transmembrane</keyword>
<evidence type="ECO:0000313" key="11">
    <source>
        <dbReference type="Proteomes" id="UP000027586"/>
    </source>
</evidence>
<feature type="transmembrane region" description="Helical" evidence="9">
    <location>
        <begin position="329"/>
        <end position="347"/>
    </location>
</feature>
<gene>
    <name evidence="10" type="ORF">LCOR_12331.1</name>
</gene>
<proteinExistence type="inferred from homology"/>
<feature type="region of interest" description="Disordered" evidence="8">
    <location>
        <begin position="359"/>
        <end position="430"/>
    </location>
</feature>
<dbReference type="STRING" id="1263082.A0A068SI22"/>
<comment type="subcellular location">
    <subcellularLocation>
        <location evidence="1">Endoplasmic reticulum membrane</location>
        <topology evidence="1">Multi-pass membrane protein</topology>
    </subcellularLocation>
</comment>
<feature type="region of interest" description="Disordered" evidence="8">
    <location>
        <begin position="38"/>
        <end position="62"/>
    </location>
</feature>
<feature type="transmembrane region" description="Helical" evidence="9">
    <location>
        <begin position="257"/>
        <end position="279"/>
    </location>
</feature>
<dbReference type="AlphaFoldDB" id="A0A068SI22"/>
<comment type="caution">
    <text evidence="10">The sequence shown here is derived from an EMBL/GenBank/DDBJ whole genome shotgun (WGS) entry which is preliminary data.</text>
</comment>
<organism evidence="10 11">
    <name type="scientific">Lichtheimia corymbifera JMRC:FSU:9682</name>
    <dbReference type="NCBI Taxonomy" id="1263082"/>
    <lineage>
        <taxon>Eukaryota</taxon>
        <taxon>Fungi</taxon>
        <taxon>Fungi incertae sedis</taxon>
        <taxon>Mucoromycota</taxon>
        <taxon>Mucoromycotina</taxon>
        <taxon>Mucoromycetes</taxon>
        <taxon>Mucorales</taxon>
        <taxon>Lichtheimiaceae</taxon>
        <taxon>Lichtheimia</taxon>
    </lineage>
</organism>
<keyword evidence="7 9" id="KW-0472">Membrane</keyword>
<feature type="transmembrane region" description="Helical" evidence="9">
    <location>
        <begin position="202"/>
        <end position="220"/>
    </location>
</feature>
<dbReference type="OrthoDB" id="29661at2759"/>
<feature type="transmembrane region" description="Helical" evidence="9">
    <location>
        <begin position="177"/>
        <end position="195"/>
    </location>
</feature>
<keyword evidence="6 9" id="KW-1133">Transmembrane helix</keyword>
<evidence type="ECO:0000256" key="1">
    <source>
        <dbReference type="ARBA" id="ARBA00004477"/>
    </source>
</evidence>
<feature type="compositionally biased region" description="Acidic residues" evidence="8">
    <location>
        <begin position="391"/>
        <end position="407"/>
    </location>
</feature>
<dbReference type="InterPro" id="IPR006639">
    <property type="entry name" value="Preselin/SPP"/>
</dbReference>
<feature type="transmembrane region" description="Helical" evidence="9">
    <location>
        <begin position="151"/>
        <end position="171"/>
    </location>
</feature>
<reference evidence="10" key="1">
    <citation type="submission" date="2013-08" db="EMBL/GenBank/DDBJ databases">
        <title>Gene expansion shapes genome architecture in the human pathogen Lichtheimia corymbifera: an evolutionary genomics analysis in the ancient terrestrial Mucorales (Mucoromycotina).</title>
        <authorList>
            <person name="Schwartze V.U."/>
            <person name="Winter S."/>
            <person name="Shelest E."/>
            <person name="Marcet-Houben M."/>
            <person name="Horn F."/>
            <person name="Wehner S."/>
            <person name="Hoffmann K."/>
            <person name="Riege K."/>
            <person name="Sammeth M."/>
            <person name="Nowrousian M."/>
            <person name="Valiante V."/>
            <person name="Linde J."/>
            <person name="Jacobsen I.D."/>
            <person name="Marz M."/>
            <person name="Brakhage A.A."/>
            <person name="Gabaldon T."/>
            <person name="Bocker S."/>
            <person name="Voigt K."/>
        </authorList>
    </citation>
    <scope>NUCLEOTIDE SEQUENCE [LARGE SCALE GENOMIC DNA]</scope>
    <source>
        <strain evidence="10">FSU 9682</strain>
    </source>
</reference>
<feature type="compositionally biased region" description="Basic residues" evidence="8">
    <location>
        <begin position="417"/>
        <end position="430"/>
    </location>
</feature>
<dbReference type="GO" id="GO:0006465">
    <property type="term" value="P:signal peptide processing"/>
    <property type="evidence" value="ECO:0007669"/>
    <property type="project" value="TreeGrafter"/>
</dbReference>
<keyword evidence="5" id="KW-0256">Endoplasmic reticulum</keyword>
<evidence type="ECO:0000256" key="4">
    <source>
        <dbReference type="ARBA" id="ARBA00022801"/>
    </source>
</evidence>
<evidence type="ECO:0000256" key="9">
    <source>
        <dbReference type="SAM" id="Phobius"/>
    </source>
</evidence>
<accession>A0A068SI22</accession>
<dbReference type="SMART" id="SM00730">
    <property type="entry name" value="PSN"/>
    <property type="match status" value="1"/>
</dbReference>
<evidence type="ECO:0000256" key="2">
    <source>
        <dbReference type="ARBA" id="ARBA00006859"/>
    </source>
</evidence>
<feature type="compositionally biased region" description="Basic and acidic residues" evidence="8">
    <location>
        <begin position="366"/>
        <end position="390"/>
    </location>
</feature>
<name>A0A068SI22_9FUNG</name>
<evidence type="ECO:0000313" key="10">
    <source>
        <dbReference type="EMBL" id="CDH61557.1"/>
    </source>
</evidence>
<dbReference type="GO" id="GO:0042500">
    <property type="term" value="F:aspartic endopeptidase activity, intramembrane cleaving"/>
    <property type="evidence" value="ECO:0007669"/>
    <property type="project" value="InterPro"/>
</dbReference>
<keyword evidence="11" id="KW-1185">Reference proteome</keyword>
<evidence type="ECO:0000256" key="5">
    <source>
        <dbReference type="ARBA" id="ARBA00022824"/>
    </source>
</evidence>
<feature type="transmembrane region" description="Helical" evidence="9">
    <location>
        <begin position="300"/>
        <end position="323"/>
    </location>
</feature>
<keyword evidence="4" id="KW-0378">Hydrolase</keyword>
<dbReference type="VEuPathDB" id="FungiDB:LCOR_12331.1"/>
<comment type="similarity">
    <text evidence="2">Belongs to the peptidase A22B family.</text>
</comment>
<feature type="transmembrane region" description="Helical" evidence="9">
    <location>
        <begin position="71"/>
        <end position="89"/>
    </location>
</feature>
<evidence type="ECO:0000256" key="7">
    <source>
        <dbReference type="ARBA" id="ARBA00023136"/>
    </source>
</evidence>
<dbReference type="PANTHER" id="PTHR12174">
    <property type="entry name" value="SIGNAL PEPTIDE PEPTIDASE"/>
    <property type="match status" value="1"/>
</dbReference>
<sequence>MSLSQEETGLYIAYGALMAMATVPIYSGSIASLQGMKRPANAPKRKPSESPLDDSDDEDESVSESLSSSDAWMFPVMGSAVLFSLYLMFRYLNTDYINYLITGYFSLMGCMAVAKTGLLVTKKVVPVSLLKGNVDKYKLILSKQGKRMTHVSFTVVHFILLGASAVLTAYYSLTKNWIASNVFGLCFSINAIQLLSLDSFKTGMIMLSGLFFYDIFWVFGTEVMVSVAKNFDAPIKVIWPRNIIGYVLGAANEEHNFTMLGLGDIVIPGIFVALCLRFDRHMSWNRKPTGEFRSLAFPKPYFKSCLVAYVLGLATTMGVMHVFHAAQPALLYLSPACILSALITAAVRGELKDLFAYTTEEEEEEKDAKQKEKEQENEANDEKEQDPVEEKEPEETSIADDEGDDDYVAVGNEKGSNKKKKGGKGGRKKK</sequence>